<keyword evidence="2" id="KW-0813">Transport</keyword>
<dbReference type="GO" id="GO:0005886">
    <property type="term" value="C:plasma membrane"/>
    <property type="evidence" value="ECO:0007669"/>
    <property type="project" value="UniProtKB-SubCell"/>
</dbReference>
<dbReference type="STRING" id="1672749.BJF92_08155"/>
<evidence type="ECO:0000256" key="2">
    <source>
        <dbReference type="ARBA" id="ARBA00022448"/>
    </source>
</evidence>
<feature type="transmembrane region" description="Helical" evidence="7">
    <location>
        <begin position="43"/>
        <end position="61"/>
    </location>
</feature>
<keyword evidence="4 7" id="KW-0812">Transmembrane</keyword>
<keyword evidence="5 7" id="KW-1133">Transmembrane helix</keyword>
<feature type="transmembrane region" description="Helical" evidence="7">
    <location>
        <begin position="180"/>
        <end position="205"/>
    </location>
</feature>
<feature type="transmembrane region" description="Helical" evidence="7">
    <location>
        <begin position="147"/>
        <end position="168"/>
    </location>
</feature>
<feature type="transmembrane region" description="Helical" evidence="7">
    <location>
        <begin position="108"/>
        <end position="126"/>
    </location>
</feature>
<name>A0A1Q9AK33_9HYPH</name>
<sequence length="225" mass="23464">MHIEPGVVDGAKIILSYATAAGALVLTGGMARQTVRRDGAVPLALRSLATTALVFCFFEVLPHHPVGVSEVHLILGSTLLLLFGAGPAAIGLALGLLIQGLFFAPFDLPQYGMNVTTLLVPLWAIHRLAARIVPAGTAYVDLRYRQALALSVAYQGGIVGWVAFWALYGHGFSAENLASVGAFGAAYMSVVLVEPLIDLAVLAAAKAAAGATRGPLFTPRLHLKA</sequence>
<protein>
    <submittedName>
        <fullName evidence="8">Cobalt transporter</fullName>
    </submittedName>
</protein>
<evidence type="ECO:0000313" key="9">
    <source>
        <dbReference type="Proteomes" id="UP000186143"/>
    </source>
</evidence>
<dbReference type="Pfam" id="PF01891">
    <property type="entry name" value="CbiM"/>
    <property type="match status" value="1"/>
</dbReference>
<dbReference type="InterPro" id="IPR002751">
    <property type="entry name" value="CbiM/NikMN"/>
</dbReference>
<evidence type="ECO:0000256" key="7">
    <source>
        <dbReference type="SAM" id="Phobius"/>
    </source>
</evidence>
<evidence type="ECO:0000256" key="4">
    <source>
        <dbReference type="ARBA" id="ARBA00022692"/>
    </source>
</evidence>
<dbReference type="Gene3D" id="1.10.1760.20">
    <property type="match status" value="1"/>
</dbReference>
<feature type="transmembrane region" description="Helical" evidence="7">
    <location>
        <begin position="73"/>
        <end position="102"/>
    </location>
</feature>
<evidence type="ECO:0000256" key="1">
    <source>
        <dbReference type="ARBA" id="ARBA00004651"/>
    </source>
</evidence>
<evidence type="ECO:0000256" key="5">
    <source>
        <dbReference type="ARBA" id="ARBA00022989"/>
    </source>
</evidence>
<evidence type="ECO:0000313" key="8">
    <source>
        <dbReference type="EMBL" id="OLP55636.1"/>
    </source>
</evidence>
<organism evidence="8 9">
    <name type="scientific">Xaviernesmea rhizosphaerae</name>
    <dbReference type="NCBI Taxonomy" id="1672749"/>
    <lineage>
        <taxon>Bacteria</taxon>
        <taxon>Pseudomonadati</taxon>
        <taxon>Pseudomonadota</taxon>
        <taxon>Alphaproteobacteria</taxon>
        <taxon>Hyphomicrobiales</taxon>
        <taxon>Rhizobiaceae</taxon>
        <taxon>Rhizobium/Agrobacterium group</taxon>
        <taxon>Xaviernesmea</taxon>
    </lineage>
</organism>
<dbReference type="Proteomes" id="UP000186143">
    <property type="component" value="Unassembled WGS sequence"/>
</dbReference>
<evidence type="ECO:0000256" key="6">
    <source>
        <dbReference type="ARBA" id="ARBA00023136"/>
    </source>
</evidence>
<feature type="transmembrane region" description="Helical" evidence="7">
    <location>
        <begin position="12"/>
        <end position="31"/>
    </location>
</feature>
<dbReference type="OrthoDB" id="4710659at2"/>
<reference evidence="8 9" key="1">
    <citation type="submission" date="2016-09" db="EMBL/GenBank/DDBJ databases">
        <title>Rhizobium sp. nov., a novel species isolated from the rice rhizosphere.</title>
        <authorList>
            <person name="Zhao J."/>
            <person name="Zhang X."/>
        </authorList>
    </citation>
    <scope>NUCLEOTIDE SEQUENCE [LARGE SCALE GENOMIC DNA]</scope>
    <source>
        <strain evidence="8 9">MH17</strain>
    </source>
</reference>
<dbReference type="GO" id="GO:0000041">
    <property type="term" value="P:transition metal ion transport"/>
    <property type="evidence" value="ECO:0007669"/>
    <property type="project" value="InterPro"/>
</dbReference>
<dbReference type="EMBL" id="MKIO01000027">
    <property type="protein sequence ID" value="OLP55636.1"/>
    <property type="molecule type" value="Genomic_DNA"/>
</dbReference>
<dbReference type="AlphaFoldDB" id="A0A1Q9AK33"/>
<gene>
    <name evidence="8" type="ORF">BJF92_08155</name>
</gene>
<accession>A0A1Q9AK33</accession>
<dbReference type="RefSeq" id="WP_075634636.1">
    <property type="nucleotide sequence ID" value="NZ_MKIO01000027.1"/>
</dbReference>
<keyword evidence="3" id="KW-1003">Cell membrane</keyword>
<comment type="caution">
    <text evidence="8">The sequence shown here is derived from an EMBL/GenBank/DDBJ whole genome shotgun (WGS) entry which is preliminary data.</text>
</comment>
<proteinExistence type="predicted"/>
<keyword evidence="6 7" id="KW-0472">Membrane</keyword>
<evidence type="ECO:0000256" key="3">
    <source>
        <dbReference type="ARBA" id="ARBA00022475"/>
    </source>
</evidence>
<comment type="subcellular location">
    <subcellularLocation>
        <location evidence="1">Cell membrane</location>
        <topology evidence="1">Multi-pass membrane protein</topology>
    </subcellularLocation>
</comment>